<dbReference type="Proteomes" id="UP000053617">
    <property type="component" value="Unassembled WGS sequence"/>
</dbReference>
<feature type="region of interest" description="Disordered" evidence="1">
    <location>
        <begin position="39"/>
        <end position="104"/>
    </location>
</feature>
<keyword evidence="3" id="KW-1185">Reference proteome</keyword>
<dbReference type="HOGENOM" id="CLU_1960804_0_0_1"/>
<proteinExistence type="predicted"/>
<feature type="region of interest" description="Disordered" evidence="1">
    <location>
        <begin position="1"/>
        <end position="27"/>
    </location>
</feature>
<sequence length="128" mass="13975">MSSGSTGSSGKFQPKGQERIYEPPPSNALIVHQKIMAAEEAERAAAKRAASAQGAETRNLQPQKGEPKSRNKSKRETKMDSKEASRKRVSQENDRSGEITSLKYAGEMCPALRSWAATKEPVEANRSV</sequence>
<feature type="compositionally biased region" description="Basic and acidic residues" evidence="1">
    <location>
        <begin position="65"/>
        <end position="97"/>
    </location>
</feature>
<gene>
    <name evidence="2" type="ORF">Z518_10504</name>
</gene>
<organism evidence="2 3">
    <name type="scientific">Rhinocladiella mackenziei CBS 650.93</name>
    <dbReference type="NCBI Taxonomy" id="1442369"/>
    <lineage>
        <taxon>Eukaryota</taxon>
        <taxon>Fungi</taxon>
        <taxon>Dikarya</taxon>
        <taxon>Ascomycota</taxon>
        <taxon>Pezizomycotina</taxon>
        <taxon>Eurotiomycetes</taxon>
        <taxon>Chaetothyriomycetidae</taxon>
        <taxon>Chaetothyriales</taxon>
        <taxon>Herpotrichiellaceae</taxon>
        <taxon>Rhinocladiella</taxon>
    </lineage>
</organism>
<dbReference type="EMBL" id="KN847483">
    <property type="protein sequence ID" value="KIX00365.1"/>
    <property type="molecule type" value="Genomic_DNA"/>
</dbReference>
<dbReference type="AlphaFoldDB" id="A0A0D2IUG4"/>
<dbReference type="GeneID" id="25298575"/>
<feature type="compositionally biased region" description="Polar residues" evidence="1">
    <location>
        <begin position="1"/>
        <end position="11"/>
    </location>
</feature>
<accession>A0A0D2IUG4</accession>
<evidence type="ECO:0000256" key="1">
    <source>
        <dbReference type="SAM" id="MobiDB-lite"/>
    </source>
</evidence>
<dbReference type="VEuPathDB" id="FungiDB:Z518_10504"/>
<reference evidence="2 3" key="1">
    <citation type="submission" date="2015-01" db="EMBL/GenBank/DDBJ databases">
        <title>The Genome Sequence of Rhinocladiella mackenzie CBS 650.93.</title>
        <authorList>
            <consortium name="The Broad Institute Genomics Platform"/>
            <person name="Cuomo C."/>
            <person name="de Hoog S."/>
            <person name="Gorbushina A."/>
            <person name="Stielow B."/>
            <person name="Teixiera M."/>
            <person name="Abouelleil A."/>
            <person name="Chapman S.B."/>
            <person name="Priest M."/>
            <person name="Young S.K."/>
            <person name="Wortman J."/>
            <person name="Nusbaum C."/>
            <person name="Birren B."/>
        </authorList>
    </citation>
    <scope>NUCLEOTIDE SEQUENCE [LARGE SCALE GENOMIC DNA]</scope>
    <source>
        <strain evidence="2 3">CBS 650.93</strain>
    </source>
</reference>
<evidence type="ECO:0000313" key="3">
    <source>
        <dbReference type="Proteomes" id="UP000053617"/>
    </source>
</evidence>
<name>A0A0D2IUG4_9EURO</name>
<protein>
    <submittedName>
        <fullName evidence="2">Uncharacterized protein</fullName>
    </submittedName>
</protein>
<evidence type="ECO:0000313" key="2">
    <source>
        <dbReference type="EMBL" id="KIX00365.1"/>
    </source>
</evidence>
<feature type="compositionally biased region" description="Low complexity" evidence="1">
    <location>
        <begin position="47"/>
        <end position="56"/>
    </location>
</feature>
<dbReference type="RefSeq" id="XP_013267501.1">
    <property type="nucleotide sequence ID" value="XM_013412047.1"/>
</dbReference>